<dbReference type="OrthoDB" id="9783218at2"/>
<gene>
    <name evidence="9" type="ORF">AU468_01585</name>
</gene>
<evidence type="ECO:0000256" key="5">
    <source>
        <dbReference type="ARBA" id="ARBA00022989"/>
    </source>
</evidence>
<evidence type="ECO:0000256" key="1">
    <source>
        <dbReference type="ARBA" id="ARBA00004651"/>
    </source>
</evidence>
<feature type="transmembrane region" description="Helical" evidence="7">
    <location>
        <begin position="96"/>
        <end position="119"/>
    </location>
</feature>
<feature type="transmembrane region" description="Helical" evidence="7">
    <location>
        <begin position="131"/>
        <end position="149"/>
    </location>
</feature>
<evidence type="ECO:0000313" key="10">
    <source>
        <dbReference type="Proteomes" id="UP000237350"/>
    </source>
</evidence>
<dbReference type="Pfam" id="PF00528">
    <property type="entry name" value="BPD_transp_1"/>
    <property type="match status" value="1"/>
</dbReference>
<dbReference type="CDD" id="cd06261">
    <property type="entry name" value="TM_PBP2"/>
    <property type="match status" value="1"/>
</dbReference>
<dbReference type="PANTHER" id="PTHR43386">
    <property type="entry name" value="OLIGOPEPTIDE TRANSPORT SYSTEM PERMEASE PROTEIN APPC"/>
    <property type="match status" value="1"/>
</dbReference>
<proteinExistence type="inferred from homology"/>
<organism evidence="9 10">
    <name type="scientific">Alkalispirochaeta sphaeroplastigenens</name>
    <dbReference type="NCBI Taxonomy" id="1187066"/>
    <lineage>
        <taxon>Bacteria</taxon>
        <taxon>Pseudomonadati</taxon>
        <taxon>Spirochaetota</taxon>
        <taxon>Spirochaetia</taxon>
        <taxon>Spirochaetales</taxon>
        <taxon>Spirochaetaceae</taxon>
        <taxon>Alkalispirochaeta</taxon>
    </lineage>
</organism>
<dbReference type="RefSeq" id="WP_018527047.1">
    <property type="nucleotide sequence ID" value="NZ_LPWH01000003.1"/>
</dbReference>
<comment type="similarity">
    <text evidence="7">Belongs to the binding-protein-dependent transport system permease family.</text>
</comment>
<evidence type="ECO:0000259" key="8">
    <source>
        <dbReference type="PROSITE" id="PS50928"/>
    </source>
</evidence>
<feature type="transmembrane region" description="Helical" evidence="7">
    <location>
        <begin position="259"/>
        <end position="281"/>
    </location>
</feature>
<dbReference type="InterPro" id="IPR025966">
    <property type="entry name" value="OppC_N"/>
</dbReference>
<keyword evidence="4 7" id="KW-0812">Transmembrane</keyword>
<dbReference type="GO" id="GO:0055085">
    <property type="term" value="P:transmembrane transport"/>
    <property type="evidence" value="ECO:0007669"/>
    <property type="project" value="InterPro"/>
</dbReference>
<name>A0A2S4K0U9_9SPIO</name>
<keyword evidence="5 7" id="KW-1133">Transmembrane helix</keyword>
<dbReference type="EMBL" id="LPWH01000003">
    <property type="protein sequence ID" value="POR05394.1"/>
    <property type="molecule type" value="Genomic_DNA"/>
</dbReference>
<dbReference type="PANTHER" id="PTHR43386:SF1">
    <property type="entry name" value="D,D-DIPEPTIDE TRANSPORT SYSTEM PERMEASE PROTEIN DDPC-RELATED"/>
    <property type="match status" value="1"/>
</dbReference>
<dbReference type="Proteomes" id="UP000237350">
    <property type="component" value="Unassembled WGS sequence"/>
</dbReference>
<evidence type="ECO:0000256" key="3">
    <source>
        <dbReference type="ARBA" id="ARBA00022475"/>
    </source>
</evidence>
<protein>
    <submittedName>
        <fullName evidence="9">Glutathione ABC transporter permease</fullName>
    </submittedName>
</protein>
<feature type="domain" description="ABC transmembrane type-1" evidence="8">
    <location>
        <begin position="92"/>
        <end position="281"/>
    </location>
</feature>
<dbReference type="Pfam" id="PF12911">
    <property type="entry name" value="OppC_N"/>
    <property type="match status" value="1"/>
</dbReference>
<sequence>MSITENKTAAKIIRRRTRFEETWRQFRKNQGAIVGTTLLVFLATLALAAPLAAPEGLDDQHLGRRFQPPSRENILGTDNLGRDILSRIIHGSRLSLSIGFITTSIGLVAGGSLGAIAGYYGGHRDQVIMRFMDIILAIPGFIFAVALVTALGPNLLNLMIAVGLNSIPYFARIIRSSVLSVKEEEYIQAARVIGCSNGWIIARHVIPNAFAPILVQATLRIGDTIIIAAGLSFLGLGAQPPLPEWGAMLSAGRQYLRDAWWMATFPGIAIMITVLAFNLVGDGLRDALDPRLKS</sequence>
<evidence type="ECO:0000256" key="6">
    <source>
        <dbReference type="ARBA" id="ARBA00023136"/>
    </source>
</evidence>
<evidence type="ECO:0000256" key="4">
    <source>
        <dbReference type="ARBA" id="ARBA00022692"/>
    </source>
</evidence>
<dbReference type="InterPro" id="IPR035906">
    <property type="entry name" value="MetI-like_sf"/>
</dbReference>
<accession>A0A2S4K0U9</accession>
<keyword evidence="3" id="KW-1003">Cell membrane</keyword>
<evidence type="ECO:0000313" key="9">
    <source>
        <dbReference type="EMBL" id="POR05394.1"/>
    </source>
</evidence>
<dbReference type="InterPro" id="IPR000515">
    <property type="entry name" value="MetI-like"/>
</dbReference>
<evidence type="ECO:0000256" key="2">
    <source>
        <dbReference type="ARBA" id="ARBA00022448"/>
    </source>
</evidence>
<keyword evidence="10" id="KW-1185">Reference proteome</keyword>
<comment type="subcellular location">
    <subcellularLocation>
        <location evidence="1 7">Cell membrane</location>
        <topology evidence="1 7">Multi-pass membrane protein</topology>
    </subcellularLocation>
</comment>
<dbReference type="AlphaFoldDB" id="A0A2S4K0U9"/>
<dbReference type="InterPro" id="IPR050366">
    <property type="entry name" value="BP-dependent_transpt_permease"/>
</dbReference>
<dbReference type="GO" id="GO:0005886">
    <property type="term" value="C:plasma membrane"/>
    <property type="evidence" value="ECO:0007669"/>
    <property type="project" value="UniProtKB-SubCell"/>
</dbReference>
<dbReference type="PROSITE" id="PS50928">
    <property type="entry name" value="ABC_TM1"/>
    <property type="match status" value="1"/>
</dbReference>
<dbReference type="SUPFAM" id="SSF161098">
    <property type="entry name" value="MetI-like"/>
    <property type="match status" value="1"/>
</dbReference>
<dbReference type="Gene3D" id="1.10.3720.10">
    <property type="entry name" value="MetI-like"/>
    <property type="match status" value="1"/>
</dbReference>
<keyword evidence="2 7" id="KW-0813">Transport</keyword>
<evidence type="ECO:0000256" key="7">
    <source>
        <dbReference type="RuleBase" id="RU363032"/>
    </source>
</evidence>
<comment type="caution">
    <text evidence="9">The sequence shown here is derived from an EMBL/GenBank/DDBJ whole genome shotgun (WGS) entry which is preliminary data.</text>
</comment>
<reference evidence="10" key="1">
    <citation type="submission" date="2015-12" db="EMBL/GenBank/DDBJ databases">
        <authorList>
            <person name="Lodha T.D."/>
            <person name="Chintalapati S."/>
            <person name="Chintalapati V.R."/>
            <person name="Sravanthi T."/>
        </authorList>
    </citation>
    <scope>NUCLEOTIDE SEQUENCE [LARGE SCALE GENOMIC DNA]</scope>
    <source>
        <strain evidence="10">JC133</strain>
    </source>
</reference>
<keyword evidence="6 7" id="KW-0472">Membrane</keyword>